<dbReference type="EMBL" id="CP001230">
    <property type="protein sequence ID" value="ACO04321.1"/>
    <property type="molecule type" value="Genomic_DNA"/>
</dbReference>
<proteinExistence type="predicted"/>
<protein>
    <submittedName>
        <fullName evidence="1">Uncharacterized protein</fullName>
    </submittedName>
</protein>
<dbReference type="RefSeq" id="WP_012676559.1">
    <property type="nucleotide sequence ID" value="NC_012440.1"/>
</dbReference>
<dbReference type="STRING" id="123214.PERMA_1321"/>
<accession>C0QQZ4</accession>
<sequence>MEVWVSVSGEKRKYQGSFRSVMEKIALEGKDKDLKLLSIHAPKKELRRFKRNLRAYSKDLFKTANEIAKWFYQKEYRKLSRLSKELRKKTDPQSAERYSKIQEELSQVKEKLSALS</sequence>
<reference evidence="1 2" key="1">
    <citation type="journal article" date="2009" name="J. Bacteriol.">
        <title>Complete and draft genome sequences of six members of the Aquificales.</title>
        <authorList>
            <person name="Reysenbach A.L."/>
            <person name="Hamamura N."/>
            <person name="Podar M."/>
            <person name="Griffiths E."/>
            <person name="Ferreira S."/>
            <person name="Hochstein R."/>
            <person name="Heidelberg J."/>
            <person name="Johnson J."/>
            <person name="Mead D."/>
            <person name="Pohorille A."/>
            <person name="Sarmiento M."/>
            <person name="Schweighofer K."/>
            <person name="Seshadri R."/>
            <person name="Voytek M.A."/>
        </authorList>
    </citation>
    <scope>NUCLEOTIDE SEQUENCE [LARGE SCALE GENOMIC DNA]</scope>
    <source>
        <strain evidence="2">DSM 14350 / EX-H1</strain>
    </source>
</reference>
<name>C0QQZ4_PERMH</name>
<keyword evidence="2" id="KW-1185">Reference proteome</keyword>
<gene>
    <name evidence="1" type="ordered locus">PERMA_1321</name>
</gene>
<evidence type="ECO:0000313" key="1">
    <source>
        <dbReference type="EMBL" id="ACO04321.1"/>
    </source>
</evidence>
<dbReference type="PaxDb" id="123214-PERMA_1321"/>
<organism evidence="1 2">
    <name type="scientific">Persephonella marina (strain DSM 14350 / EX-H1)</name>
    <dbReference type="NCBI Taxonomy" id="123214"/>
    <lineage>
        <taxon>Bacteria</taxon>
        <taxon>Pseudomonadati</taxon>
        <taxon>Aquificota</taxon>
        <taxon>Aquificia</taxon>
        <taxon>Aquificales</taxon>
        <taxon>Hydrogenothermaceae</taxon>
        <taxon>Persephonella</taxon>
    </lineage>
</organism>
<dbReference type="Proteomes" id="UP000001366">
    <property type="component" value="Chromosome"/>
</dbReference>
<evidence type="ECO:0000313" key="2">
    <source>
        <dbReference type="Proteomes" id="UP000001366"/>
    </source>
</evidence>
<dbReference type="KEGG" id="pmx:PERMA_1321"/>
<dbReference type="AlphaFoldDB" id="C0QQZ4"/>
<dbReference type="HOGENOM" id="CLU_1965997_0_0_0"/>
<dbReference type="OrthoDB" id="15495at2"/>